<evidence type="ECO:0000256" key="1">
    <source>
        <dbReference type="ARBA" id="ARBA00004871"/>
    </source>
</evidence>
<reference evidence="4 5" key="1">
    <citation type="submission" date="2018-09" db="EMBL/GenBank/DDBJ databases">
        <title>Comparative genomics of Leucobacter spp.</title>
        <authorList>
            <person name="Reis A.C."/>
            <person name="Kolvenbach B.A."/>
            <person name="Corvini P.F.X."/>
            <person name="Nunes O.C."/>
        </authorList>
    </citation>
    <scope>NUCLEOTIDE SEQUENCE [LARGE SCALE GENOMIC DNA]</scope>
    <source>
        <strain evidence="4 5">TAN 31504</strain>
    </source>
</reference>
<evidence type="ECO:0000313" key="5">
    <source>
        <dbReference type="Proteomes" id="UP001645859"/>
    </source>
</evidence>
<dbReference type="Gene3D" id="3.40.50.720">
    <property type="entry name" value="NAD(P)-binding Rossmann-like Domain"/>
    <property type="match status" value="1"/>
</dbReference>
<organism evidence="4 5">
    <name type="scientific">Leucobacter chromiireducens subsp. solipictus</name>
    <dbReference type="NCBI Taxonomy" id="398235"/>
    <lineage>
        <taxon>Bacteria</taxon>
        <taxon>Bacillati</taxon>
        <taxon>Actinomycetota</taxon>
        <taxon>Actinomycetes</taxon>
        <taxon>Micrococcales</taxon>
        <taxon>Microbacteriaceae</taxon>
        <taxon>Leucobacter</taxon>
    </lineage>
</organism>
<dbReference type="PANTHER" id="PTHR21089:SF1">
    <property type="entry name" value="BIFUNCTIONAL 3-DEHYDROQUINATE DEHYDRATASE_SHIKIMATE DEHYDROGENASE, CHLOROPLASTIC"/>
    <property type="match status" value="1"/>
</dbReference>
<proteinExistence type="predicted"/>
<feature type="domain" description="Shikimate dehydrogenase substrate binding N-terminal" evidence="3">
    <location>
        <begin position="13"/>
        <end position="94"/>
    </location>
</feature>
<comment type="pathway">
    <text evidence="1">Metabolic intermediate biosynthesis; chorismate biosynthesis; chorismate from D-erythrose 4-phosphate and phosphoenolpyruvate: step 4/7.</text>
</comment>
<dbReference type="Proteomes" id="UP001645859">
    <property type="component" value="Unassembled WGS sequence"/>
</dbReference>
<dbReference type="Pfam" id="PF08501">
    <property type="entry name" value="Shikimate_dh_N"/>
    <property type="match status" value="1"/>
</dbReference>
<evidence type="ECO:0000259" key="3">
    <source>
        <dbReference type="Pfam" id="PF08501"/>
    </source>
</evidence>
<dbReference type="InterPro" id="IPR036291">
    <property type="entry name" value="NAD(P)-bd_dom_sf"/>
</dbReference>
<dbReference type="InterPro" id="IPR046346">
    <property type="entry name" value="Aminoacid_DH-like_N_sf"/>
</dbReference>
<accession>A0ABS1SG03</accession>
<dbReference type="EMBL" id="QYAC01000004">
    <property type="protein sequence ID" value="MBL3679470.1"/>
    <property type="molecule type" value="Genomic_DNA"/>
</dbReference>
<name>A0ABS1SG03_9MICO</name>
<gene>
    <name evidence="4" type="ORF">D3230_09245</name>
</gene>
<dbReference type="RefSeq" id="WP_202344730.1">
    <property type="nucleotide sequence ID" value="NZ_BAAAPI010000006.1"/>
</dbReference>
<evidence type="ECO:0000313" key="4">
    <source>
        <dbReference type="EMBL" id="MBL3679470.1"/>
    </source>
</evidence>
<keyword evidence="5" id="KW-1185">Reference proteome</keyword>
<dbReference type="Gene3D" id="3.40.50.10860">
    <property type="entry name" value="Leucine Dehydrogenase, chain A, domain 1"/>
    <property type="match status" value="1"/>
</dbReference>
<dbReference type="SUPFAM" id="SSF51735">
    <property type="entry name" value="NAD(P)-binding Rossmann-fold domains"/>
    <property type="match status" value="1"/>
</dbReference>
<keyword evidence="2" id="KW-0028">Amino-acid biosynthesis</keyword>
<evidence type="ECO:0000256" key="2">
    <source>
        <dbReference type="ARBA" id="ARBA00023141"/>
    </source>
</evidence>
<keyword evidence="2" id="KW-0057">Aromatic amino acid biosynthesis</keyword>
<dbReference type="SUPFAM" id="SSF53223">
    <property type="entry name" value="Aminoacid dehydrogenase-like, N-terminal domain"/>
    <property type="match status" value="1"/>
</dbReference>
<sequence>MPDRPGTPDQLAVLGWPIAHSLSPRIHRAAYGVLGLPWRYSAVRCAVPELAAFLAGRGPEWRGFSVTMPLKEEAFRLATTLDPIARVSGVVNTLIRRSDGAGWDGANTDVAGLAAAITAAGLDARRTVVLGTGATAVSAVLAAQQLGAERVWVAGRNAAAAAAIRDRLAERGPVVPCEPTDPALARIDASLVIATLPGPVGRDLPVPASLLGVPLFDVAYDPWPSPLAARWTAAGGAAHPGTAMLIEQAIVQIRRFRGGDPATPMTREDTVRDAMRAAATPDMGG</sequence>
<dbReference type="InterPro" id="IPR022893">
    <property type="entry name" value="Shikimate_DH_fam"/>
</dbReference>
<dbReference type="PANTHER" id="PTHR21089">
    <property type="entry name" value="SHIKIMATE DEHYDROGENASE"/>
    <property type="match status" value="1"/>
</dbReference>
<comment type="caution">
    <text evidence="4">The sequence shown here is derived from an EMBL/GenBank/DDBJ whole genome shotgun (WGS) entry which is preliminary data.</text>
</comment>
<dbReference type="InterPro" id="IPR013708">
    <property type="entry name" value="Shikimate_DH-bd_N"/>
</dbReference>
<protein>
    <submittedName>
        <fullName evidence="4">Shikimate dehydrogenase</fullName>
    </submittedName>
</protein>